<keyword evidence="2" id="KW-1185">Reference proteome</keyword>
<dbReference type="EMBL" id="CP001896">
    <property type="protein sequence ID" value="ADC62545.1"/>
    <property type="molecule type" value="Genomic_DNA"/>
</dbReference>
<keyword evidence="1" id="KW-0540">Nuclease</keyword>
<dbReference type="Proteomes" id="UP000001441">
    <property type="component" value="Chromosome"/>
</dbReference>
<dbReference type="KEGG" id="alv:Alvin_1613"/>
<dbReference type="HOGENOM" id="CLU_911666_0_0_6"/>
<evidence type="ECO:0000313" key="2">
    <source>
        <dbReference type="Proteomes" id="UP000001441"/>
    </source>
</evidence>
<dbReference type="eggNOG" id="ENOG502ZAKI">
    <property type="taxonomic scope" value="Bacteria"/>
</dbReference>
<protein>
    <submittedName>
        <fullName evidence="1">Restriction endonuclease, type II, Bpu10I</fullName>
    </submittedName>
</protein>
<sequence length="298" mass="33566">MANTPHKEKLEAAIRNPKCGQEDRNLLQQAIQYYEQWIANTTALTSEGAERVREMTAHLNEYKDRLEVELIAQNGSAFIKRQKGQLKLDNSVLEEFLIHLIHPAIIPGLPENLELNVGPTRAFMSLSFNPSGVAALGEKPSVVVKVKDQDFILGKEIYYKFSPDHDFPDSTTASGVIPLAVLAAECKVNLDKTMFQEASGTAARLKQGCPHAQYFVLNEYLDMSPEDCRLTAVDNVYLLRHAKRLPFNLRNDYDAVRRQRDAHPIDPAVILRFVENIDAFVNAVWYDPNAALERGSFV</sequence>
<dbReference type="RefSeq" id="WP_012970819.1">
    <property type="nucleotide sequence ID" value="NC_013851.1"/>
</dbReference>
<name>D3RTN6_ALLVD</name>
<dbReference type="STRING" id="572477.Alvin_1613"/>
<organism evidence="1 2">
    <name type="scientific">Allochromatium vinosum (strain ATCC 17899 / DSM 180 / NBRC 103801 / NCIMB 10441 / D)</name>
    <name type="common">Chromatium vinosum</name>
    <dbReference type="NCBI Taxonomy" id="572477"/>
    <lineage>
        <taxon>Bacteria</taxon>
        <taxon>Pseudomonadati</taxon>
        <taxon>Pseudomonadota</taxon>
        <taxon>Gammaproteobacteria</taxon>
        <taxon>Chromatiales</taxon>
        <taxon>Chromatiaceae</taxon>
        <taxon>Allochromatium</taxon>
    </lineage>
</organism>
<keyword evidence="1" id="KW-0378">Hydrolase</keyword>
<proteinExistence type="predicted"/>
<keyword evidence="1" id="KW-0255">Endonuclease</keyword>
<dbReference type="OrthoDB" id="6637615at2"/>
<dbReference type="REBASE" id="24178">
    <property type="entry name" value="Avi180ORF1614P"/>
</dbReference>
<dbReference type="InterPro" id="IPR018577">
    <property type="entry name" value="Restrct_endonuc_II_Bpu10I"/>
</dbReference>
<reference evidence="1 2" key="1">
    <citation type="journal article" date="2011" name="Stand. Genomic Sci.">
        <title>Complete genome sequence of Allochromatium vinosum DSM 180(T).</title>
        <authorList>
            <person name="Weissgerber T."/>
            <person name="Zigann R."/>
            <person name="Bruce D."/>
            <person name="Chang Y.J."/>
            <person name="Detter J.C."/>
            <person name="Han C."/>
            <person name="Hauser L."/>
            <person name="Jeffries C.D."/>
            <person name="Land M."/>
            <person name="Munk A.C."/>
            <person name="Tapia R."/>
            <person name="Dahl C."/>
        </authorList>
    </citation>
    <scope>NUCLEOTIDE SEQUENCE [LARGE SCALE GENOMIC DNA]</scope>
    <source>
        <strain evidence="2">ATCC 17899 / DSM 180 / NBRC 103801 / NCIMB 10441 / D</strain>
    </source>
</reference>
<dbReference type="GO" id="GO:0004519">
    <property type="term" value="F:endonuclease activity"/>
    <property type="evidence" value="ECO:0007669"/>
    <property type="project" value="UniProtKB-KW"/>
</dbReference>
<dbReference type="AlphaFoldDB" id="D3RTN6"/>
<gene>
    <name evidence="1" type="ordered locus">Alvin_1613</name>
</gene>
<accession>D3RTN6</accession>
<dbReference type="Pfam" id="PF09549">
    <property type="entry name" value="RE_Bpu10I"/>
    <property type="match status" value="1"/>
</dbReference>
<evidence type="ECO:0000313" key="1">
    <source>
        <dbReference type="EMBL" id="ADC62545.1"/>
    </source>
</evidence>